<name>A0A1H0ANP5_9FIRM</name>
<accession>A0A1H0ANP5</accession>
<evidence type="ECO:0000313" key="2">
    <source>
        <dbReference type="Proteomes" id="UP000214880"/>
    </source>
</evidence>
<feature type="non-terminal residue" evidence="1">
    <location>
        <position position="1"/>
    </location>
</feature>
<dbReference type="Gene3D" id="2.60.120.40">
    <property type="match status" value="1"/>
</dbReference>
<dbReference type="InterPro" id="IPR008983">
    <property type="entry name" value="Tumour_necrosis_fac-like_dom"/>
</dbReference>
<reference evidence="1 2" key="1">
    <citation type="submission" date="2016-10" db="EMBL/GenBank/DDBJ databases">
        <authorList>
            <person name="de Groot N.N."/>
        </authorList>
    </citation>
    <scope>NUCLEOTIDE SEQUENCE [LARGE SCALE GENOMIC DNA]</scope>
    <source>
        <strain evidence="1 2">DSM 1736</strain>
    </source>
</reference>
<evidence type="ECO:0000313" key="1">
    <source>
        <dbReference type="EMBL" id="SDN35192.1"/>
    </source>
</evidence>
<dbReference type="EMBL" id="FNHB01000021">
    <property type="protein sequence ID" value="SDN35192.1"/>
    <property type="molecule type" value="Genomic_DNA"/>
</dbReference>
<keyword evidence="2" id="KW-1185">Reference proteome</keyword>
<gene>
    <name evidence="1" type="ORF">SAMN04488502_1211</name>
</gene>
<proteinExistence type="predicted"/>
<dbReference type="Proteomes" id="UP000214880">
    <property type="component" value="Unassembled WGS sequence"/>
</dbReference>
<protein>
    <recommendedName>
        <fullName evidence="3">BclA C-terminal domain-containing protein</fullName>
    </recommendedName>
</protein>
<dbReference type="AlphaFoldDB" id="A0A1H0ANP5"/>
<dbReference type="RefSeq" id="WP_217636946.1">
    <property type="nucleotide sequence ID" value="NZ_FNHB01000021.1"/>
</dbReference>
<evidence type="ECO:0008006" key="3">
    <source>
        <dbReference type="Google" id="ProtNLM"/>
    </source>
</evidence>
<organism evidence="1 2">
    <name type="scientific">Dendrosporobacter quercicolus</name>
    <dbReference type="NCBI Taxonomy" id="146817"/>
    <lineage>
        <taxon>Bacteria</taxon>
        <taxon>Bacillati</taxon>
        <taxon>Bacillota</taxon>
        <taxon>Negativicutes</taxon>
        <taxon>Selenomonadales</taxon>
        <taxon>Sporomusaceae</taxon>
        <taxon>Dendrosporobacter</taxon>
    </lineage>
</organism>
<sequence>GATGVGSELAGVQVQLQDPAVISVAAGTNVLFDTTVSNQSTAISYDPLTGALAITESGIYYIAWWVAADGIQGGTAIVPTFAITSSAGDNIQASSPIISGQLSGNALLAITAAPGSPVTLQLINATDSLIGYGMTPVKADLTIISQTPI</sequence>